<name>A0ACC1CHF6_9NEOP</name>
<reference evidence="1 2" key="1">
    <citation type="journal article" date="2021" name="Front. Genet.">
        <title>Chromosome-Level Genome Assembly Reveals Significant Gene Expansion in the Toll and IMD Signaling Pathways of Dendrolimus kikuchii.</title>
        <authorList>
            <person name="Zhou J."/>
            <person name="Wu P."/>
            <person name="Xiong Z."/>
            <person name="Liu N."/>
            <person name="Zhao N."/>
            <person name="Ji M."/>
            <person name="Qiu Y."/>
            <person name="Yang B."/>
        </authorList>
    </citation>
    <scope>NUCLEOTIDE SEQUENCE [LARGE SCALE GENOMIC DNA]</scope>
    <source>
        <strain evidence="1">Ann1</strain>
    </source>
</reference>
<accession>A0ACC1CHF6</accession>
<dbReference type="EMBL" id="CM034412">
    <property type="protein sequence ID" value="KAJ0170953.1"/>
    <property type="molecule type" value="Genomic_DNA"/>
</dbReference>
<evidence type="ECO:0000313" key="1">
    <source>
        <dbReference type="EMBL" id="KAJ0170953.1"/>
    </source>
</evidence>
<comment type="caution">
    <text evidence="1">The sequence shown here is derived from an EMBL/GenBank/DDBJ whole genome shotgun (WGS) entry which is preliminary data.</text>
</comment>
<proteinExistence type="predicted"/>
<keyword evidence="2" id="KW-1185">Reference proteome</keyword>
<dbReference type="Proteomes" id="UP000824533">
    <property type="component" value="Linkage Group LG26"/>
</dbReference>
<sequence length="268" mass="29079">MAVTRRGFIYSAFILSVLCVLCIIISIISDSWVSVTLSAASLERDSYLKYGLFSGELELYNLITPTYATFYMTCVPALNACALSCKTEEEARFIEVEAMAQGFWPSLGCGATTEIDTIAPSDNPPVISFAFYVSLLTIIFLQLLLGIVSGGLAIVNACKNPVEPALGLPGCLWMNLATAVLGVIVLLLFGLYWLISGLKEHLAVSYIAQGVFEAAPTLGYSYLILITSVLCNLVNVGLIELRVYLLERDPPSPVIEVDNHNHSSTLSY</sequence>
<organism evidence="1 2">
    <name type="scientific">Dendrolimus kikuchii</name>
    <dbReference type="NCBI Taxonomy" id="765133"/>
    <lineage>
        <taxon>Eukaryota</taxon>
        <taxon>Metazoa</taxon>
        <taxon>Ecdysozoa</taxon>
        <taxon>Arthropoda</taxon>
        <taxon>Hexapoda</taxon>
        <taxon>Insecta</taxon>
        <taxon>Pterygota</taxon>
        <taxon>Neoptera</taxon>
        <taxon>Endopterygota</taxon>
        <taxon>Lepidoptera</taxon>
        <taxon>Glossata</taxon>
        <taxon>Ditrysia</taxon>
        <taxon>Bombycoidea</taxon>
        <taxon>Lasiocampidae</taxon>
        <taxon>Dendrolimus</taxon>
    </lineage>
</organism>
<evidence type="ECO:0000313" key="2">
    <source>
        <dbReference type="Proteomes" id="UP000824533"/>
    </source>
</evidence>
<protein>
    <submittedName>
        <fullName evidence="1">Uncharacterized protein</fullName>
    </submittedName>
</protein>
<gene>
    <name evidence="1" type="ORF">K1T71_013725</name>
</gene>